<reference evidence="13 14" key="1">
    <citation type="submission" date="2016-06" db="EMBL/GenBank/DDBJ databases">
        <title>Three novel species with peptidoglycan cell walls form the new genus Lacunisphaera gen. nov. in the family Opitutaceae of the verrucomicrobial subdivision 4.</title>
        <authorList>
            <person name="Rast P."/>
            <person name="Gloeckner I."/>
            <person name="Jogler M."/>
            <person name="Boedeker C."/>
            <person name="Jeske O."/>
            <person name="Wiegand S."/>
            <person name="Reinhardt R."/>
            <person name="Schumann P."/>
            <person name="Rohde M."/>
            <person name="Spring S."/>
            <person name="Gloeckner F.O."/>
            <person name="Jogler C."/>
        </authorList>
    </citation>
    <scope>NUCLEOTIDE SEQUENCE [LARGE SCALE GENOMIC DNA]</scope>
    <source>
        <strain evidence="13 14">IG16b</strain>
    </source>
</reference>
<evidence type="ECO:0000256" key="8">
    <source>
        <dbReference type="ARBA" id="ARBA00022777"/>
    </source>
</evidence>
<dbReference type="Gene3D" id="1.10.287.130">
    <property type="match status" value="1"/>
</dbReference>
<keyword evidence="8" id="KW-0418">Kinase</keyword>
<dbReference type="GO" id="GO:0004721">
    <property type="term" value="F:phosphoprotein phosphatase activity"/>
    <property type="evidence" value="ECO:0007669"/>
    <property type="project" value="TreeGrafter"/>
</dbReference>
<evidence type="ECO:0000256" key="2">
    <source>
        <dbReference type="ARBA" id="ARBA00004236"/>
    </source>
</evidence>
<dbReference type="InterPro" id="IPR003594">
    <property type="entry name" value="HATPase_dom"/>
</dbReference>
<dbReference type="Pfam" id="PF00512">
    <property type="entry name" value="HisKA"/>
    <property type="match status" value="1"/>
</dbReference>
<dbReference type="AlphaFoldDB" id="A0A1D8ASU6"/>
<dbReference type="STRING" id="1838286.Verru16b_01039"/>
<evidence type="ECO:0000256" key="3">
    <source>
        <dbReference type="ARBA" id="ARBA00012438"/>
    </source>
</evidence>
<dbReference type="Gene3D" id="3.30.450.20">
    <property type="entry name" value="PAS domain"/>
    <property type="match status" value="1"/>
</dbReference>
<dbReference type="EC" id="2.7.13.3" evidence="3"/>
<keyword evidence="9" id="KW-0067">ATP-binding</keyword>
<dbReference type="Pfam" id="PF02518">
    <property type="entry name" value="HATPase_c"/>
    <property type="match status" value="1"/>
</dbReference>
<keyword evidence="11" id="KW-0472">Membrane</keyword>
<dbReference type="KEGG" id="obg:Verru16b_01039"/>
<dbReference type="SUPFAM" id="SSF55874">
    <property type="entry name" value="ATPase domain of HSP90 chaperone/DNA topoisomerase II/histidine kinase"/>
    <property type="match status" value="1"/>
</dbReference>
<sequence length="422" mass="47321">MVLLLVVLALALGFALRALLKQKRAHTELENAVRRGQPLLHEDGPASQLPGWHALTEEVNRLITENASLRQQHTDQLAQLEATLGNLREAVLIVDGANYIHLANRALREIFPGARDLINLRLELIVRSGPFLEYVRATRDGAPLARQEFEIIEGDNTLWIEASGAPIPSPDGKSQWALFVIHDMTNQRKLERMRRDFVANASHELRTPLSIIKGYVETLVDGHQTMEVADRDKFLRTIQRHSDRLKSIIDDLLTLSRLESATLGVKFASLDIAQYLEDLAEEYRRRPQATDHEIVVNFPGKLGPFEGDDEKLVHVFGNLVENALKYTPKGSRIELGATAAGADEVEFFVRDNGPGIPAADLPHIFERFYRVEKGRSRETGGTGLGLSIVKHIVQLHGGRVWAENRAEGGLVIFVRLPRQRKE</sequence>
<keyword evidence="4" id="KW-1003">Cell membrane</keyword>
<proteinExistence type="predicted"/>
<dbReference type="EMBL" id="CP016094">
    <property type="protein sequence ID" value="AOS43979.1"/>
    <property type="molecule type" value="Genomic_DNA"/>
</dbReference>
<dbReference type="Proteomes" id="UP000095228">
    <property type="component" value="Chromosome"/>
</dbReference>
<evidence type="ECO:0000256" key="1">
    <source>
        <dbReference type="ARBA" id="ARBA00000085"/>
    </source>
</evidence>
<dbReference type="SMART" id="SM00388">
    <property type="entry name" value="HisKA"/>
    <property type="match status" value="1"/>
</dbReference>
<comment type="catalytic activity">
    <reaction evidence="1">
        <text>ATP + protein L-histidine = ADP + protein N-phospho-L-histidine.</text>
        <dbReference type="EC" id="2.7.13.3"/>
    </reaction>
</comment>
<evidence type="ECO:0000256" key="7">
    <source>
        <dbReference type="ARBA" id="ARBA00022741"/>
    </source>
</evidence>
<dbReference type="GO" id="GO:0016036">
    <property type="term" value="P:cellular response to phosphate starvation"/>
    <property type="evidence" value="ECO:0007669"/>
    <property type="project" value="TreeGrafter"/>
</dbReference>
<dbReference type="InterPro" id="IPR035965">
    <property type="entry name" value="PAS-like_dom_sf"/>
</dbReference>
<dbReference type="InterPro" id="IPR004358">
    <property type="entry name" value="Sig_transdc_His_kin-like_C"/>
</dbReference>
<evidence type="ECO:0000256" key="4">
    <source>
        <dbReference type="ARBA" id="ARBA00022475"/>
    </source>
</evidence>
<dbReference type="GO" id="GO:0000155">
    <property type="term" value="F:phosphorelay sensor kinase activity"/>
    <property type="evidence" value="ECO:0007669"/>
    <property type="project" value="InterPro"/>
</dbReference>
<dbReference type="CDD" id="cd00075">
    <property type="entry name" value="HATPase"/>
    <property type="match status" value="1"/>
</dbReference>
<organism evidence="13 14">
    <name type="scientific">Lacunisphaera limnophila</name>
    <dbReference type="NCBI Taxonomy" id="1838286"/>
    <lineage>
        <taxon>Bacteria</taxon>
        <taxon>Pseudomonadati</taxon>
        <taxon>Verrucomicrobiota</taxon>
        <taxon>Opitutia</taxon>
        <taxon>Opitutales</taxon>
        <taxon>Opitutaceae</taxon>
        <taxon>Lacunisphaera</taxon>
    </lineage>
</organism>
<dbReference type="InterPro" id="IPR036890">
    <property type="entry name" value="HATPase_C_sf"/>
</dbReference>
<evidence type="ECO:0000256" key="11">
    <source>
        <dbReference type="ARBA" id="ARBA00023136"/>
    </source>
</evidence>
<evidence type="ECO:0000259" key="12">
    <source>
        <dbReference type="PROSITE" id="PS50109"/>
    </source>
</evidence>
<dbReference type="PANTHER" id="PTHR45453">
    <property type="entry name" value="PHOSPHATE REGULON SENSOR PROTEIN PHOR"/>
    <property type="match status" value="1"/>
</dbReference>
<evidence type="ECO:0000256" key="9">
    <source>
        <dbReference type="ARBA" id="ARBA00022840"/>
    </source>
</evidence>
<keyword evidence="7" id="KW-0547">Nucleotide-binding</keyword>
<comment type="subcellular location">
    <subcellularLocation>
        <location evidence="2">Cell membrane</location>
    </subcellularLocation>
</comment>
<dbReference type="PRINTS" id="PR00344">
    <property type="entry name" value="BCTRLSENSOR"/>
</dbReference>
<dbReference type="PANTHER" id="PTHR45453:SF1">
    <property type="entry name" value="PHOSPHATE REGULON SENSOR PROTEIN PHOR"/>
    <property type="match status" value="1"/>
</dbReference>
<dbReference type="GO" id="GO:0005886">
    <property type="term" value="C:plasma membrane"/>
    <property type="evidence" value="ECO:0007669"/>
    <property type="project" value="UniProtKB-SubCell"/>
</dbReference>
<dbReference type="SUPFAM" id="SSF47384">
    <property type="entry name" value="Homodimeric domain of signal transducing histidine kinase"/>
    <property type="match status" value="1"/>
</dbReference>
<evidence type="ECO:0000256" key="6">
    <source>
        <dbReference type="ARBA" id="ARBA00022679"/>
    </source>
</evidence>
<dbReference type="InterPro" id="IPR050351">
    <property type="entry name" value="BphY/WalK/GraS-like"/>
</dbReference>
<dbReference type="Gene3D" id="3.30.565.10">
    <property type="entry name" value="Histidine kinase-like ATPase, C-terminal domain"/>
    <property type="match status" value="1"/>
</dbReference>
<dbReference type="InterPro" id="IPR005467">
    <property type="entry name" value="His_kinase_dom"/>
</dbReference>
<keyword evidence="10" id="KW-0902">Two-component regulatory system</keyword>
<evidence type="ECO:0000256" key="10">
    <source>
        <dbReference type="ARBA" id="ARBA00023012"/>
    </source>
</evidence>
<feature type="domain" description="Histidine kinase" evidence="12">
    <location>
        <begin position="200"/>
        <end position="420"/>
    </location>
</feature>
<dbReference type="FunFam" id="3.30.565.10:FF:000006">
    <property type="entry name" value="Sensor histidine kinase WalK"/>
    <property type="match status" value="1"/>
</dbReference>
<keyword evidence="6 13" id="KW-0808">Transferase</keyword>
<dbReference type="SUPFAM" id="SSF55785">
    <property type="entry name" value="PYP-like sensor domain (PAS domain)"/>
    <property type="match status" value="1"/>
</dbReference>
<protein>
    <recommendedName>
        <fullName evidence="3">histidine kinase</fullName>
        <ecNumber evidence="3">2.7.13.3</ecNumber>
    </recommendedName>
</protein>
<name>A0A1D8ASU6_9BACT</name>
<dbReference type="GO" id="GO:0005524">
    <property type="term" value="F:ATP binding"/>
    <property type="evidence" value="ECO:0007669"/>
    <property type="project" value="UniProtKB-KW"/>
</dbReference>
<dbReference type="SMART" id="SM00387">
    <property type="entry name" value="HATPase_c"/>
    <property type="match status" value="1"/>
</dbReference>
<dbReference type="FunFam" id="1.10.287.130:FF:000008">
    <property type="entry name" value="Two-component sensor histidine kinase"/>
    <property type="match status" value="1"/>
</dbReference>
<keyword evidence="5" id="KW-0597">Phosphoprotein</keyword>
<dbReference type="PROSITE" id="PS50109">
    <property type="entry name" value="HIS_KIN"/>
    <property type="match status" value="1"/>
</dbReference>
<dbReference type="InterPro" id="IPR003661">
    <property type="entry name" value="HisK_dim/P_dom"/>
</dbReference>
<keyword evidence="14" id="KW-1185">Reference proteome</keyword>
<evidence type="ECO:0000313" key="14">
    <source>
        <dbReference type="Proteomes" id="UP000095228"/>
    </source>
</evidence>
<evidence type="ECO:0000256" key="5">
    <source>
        <dbReference type="ARBA" id="ARBA00022553"/>
    </source>
</evidence>
<dbReference type="PATRIC" id="fig|1838286.3.peg.1042"/>
<dbReference type="CDD" id="cd00082">
    <property type="entry name" value="HisKA"/>
    <property type="match status" value="1"/>
</dbReference>
<gene>
    <name evidence="13" type="primary">phoR</name>
    <name evidence="13" type="ORF">Verru16b_01039</name>
</gene>
<accession>A0A1D8ASU6</accession>
<dbReference type="InterPro" id="IPR036097">
    <property type="entry name" value="HisK_dim/P_sf"/>
</dbReference>
<evidence type="ECO:0000313" key="13">
    <source>
        <dbReference type="EMBL" id="AOS43979.1"/>
    </source>
</evidence>